<dbReference type="EMBL" id="CVQH01022699">
    <property type="protein sequence ID" value="CRK33881.1"/>
    <property type="molecule type" value="Genomic_DNA"/>
</dbReference>
<proteinExistence type="predicted"/>
<dbReference type="Proteomes" id="UP000044602">
    <property type="component" value="Unassembled WGS sequence"/>
</dbReference>
<sequence>RHLHRGPGPVVALWHLPRCPPPGLPQDGQDR</sequence>
<accession>A0A0G4MI20</accession>
<feature type="non-terminal residue" evidence="2">
    <location>
        <position position="1"/>
    </location>
</feature>
<evidence type="ECO:0000313" key="2">
    <source>
        <dbReference type="EMBL" id="CRK33881.1"/>
    </source>
</evidence>
<gene>
    <name evidence="2" type="ORF">BN1708_019331</name>
</gene>
<organism evidence="2 3">
    <name type="scientific">Verticillium longisporum</name>
    <name type="common">Verticillium dahliae var. longisporum</name>
    <dbReference type="NCBI Taxonomy" id="100787"/>
    <lineage>
        <taxon>Eukaryota</taxon>
        <taxon>Fungi</taxon>
        <taxon>Dikarya</taxon>
        <taxon>Ascomycota</taxon>
        <taxon>Pezizomycotina</taxon>
        <taxon>Sordariomycetes</taxon>
        <taxon>Hypocreomycetidae</taxon>
        <taxon>Glomerellales</taxon>
        <taxon>Plectosphaerellaceae</taxon>
        <taxon>Verticillium</taxon>
    </lineage>
</organism>
<name>A0A0G4MI20_VERLO</name>
<reference evidence="3" key="1">
    <citation type="submission" date="2015-05" db="EMBL/GenBank/DDBJ databases">
        <authorList>
            <person name="Fogelqvist Johan"/>
        </authorList>
    </citation>
    <scope>NUCLEOTIDE SEQUENCE [LARGE SCALE GENOMIC DNA]</scope>
</reference>
<feature type="region of interest" description="Disordered" evidence="1">
    <location>
        <begin position="1"/>
        <end position="31"/>
    </location>
</feature>
<dbReference type="AlphaFoldDB" id="A0A0G4MI20"/>
<keyword evidence="3" id="KW-1185">Reference proteome</keyword>
<evidence type="ECO:0000256" key="1">
    <source>
        <dbReference type="SAM" id="MobiDB-lite"/>
    </source>
</evidence>
<protein>
    <submittedName>
        <fullName evidence="2">Uncharacterized protein</fullName>
    </submittedName>
</protein>
<evidence type="ECO:0000313" key="3">
    <source>
        <dbReference type="Proteomes" id="UP000044602"/>
    </source>
</evidence>